<organism evidence="1">
    <name type="scientific">uncultured Thiotrichaceae bacterium</name>
    <dbReference type="NCBI Taxonomy" id="298394"/>
    <lineage>
        <taxon>Bacteria</taxon>
        <taxon>Pseudomonadati</taxon>
        <taxon>Pseudomonadota</taxon>
        <taxon>Gammaproteobacteria</taxon>
        <taxon>Thiotrichales</taxon>
        <taxon>Thiotrichaceae</taxon>
        <taxon>environmental samples</taxon>
    </lineage>
</organism>
<dbReference type="EMBL" id="CACVAY010000001">
    <property type="protein sequence ID" value="CAA6800035.1"/>
    <property type="molecule type" value="Genomic_DNA"/>
</dbReference>
<dbReference type="Gene3D" id="2.40.10.10">
    <property type="entry name" value="Trypsin-like serine proteases"/>
    <property type="match status" value="2"/>
</dbReference>
<dbReference type="InterPro" id="IPR009003">
    <property type="entry name" value="Peptidase_S1_PA"/>
</dbReference>
<protein>
    <recommendedName>
        <fullName evidence="2">Serine protease</fullName>
    </recommendedName>
</protein>
<gene>
    <name evidence="1" type="ORF">HELGO_WM27705</name>
</gene>
<name>A0A6S6SBG7_9GAMM</name>
<evidence type="ECO:0000313" key="1">
    <source>
        <dbReference type="EMBL" id="CAA6800035.1"/>
    </source>
</evidence>
<dbReference type="PRINTS" id="PR00834">
    <property type="entry name" value="PROTEASES2C"/>
</dbReference>
<dbReference type="GO" id="GO:0004252">
    <property type="term" value="F:serine-type endopeptidase activity"/>
    <property type="evidence" value="ECO:0007669"/>
    <property type="project" value="InterPro"/>
</dbReference>
<dbReference type="GO" id="GO:0006508">
    <property type="term" value="P:proteolysis"/>
    <property type="evidence" value="ECO:0007669"/>
    <property type="project" value="InterPro"/>
</dbReference>
<dbReference type="SUPFAM" id="SSF50494">
    <property type="entry name" value="Trypsin-like serine proteases"/>
    <property type="match status" value="1"/>
</dbReference>
<dbReference type="AlphaFoldDB" id="A0A6S6SBG7"/>
<evidence type="ECO:0008006" key="2">
    <source>
        <dbReference type="Google" id="ProtNLM"/>
    </source>
</evidence>
<accession>A0A6S6SBG7</accession>
<proteinExistence type="predicted"/>
<reference evidence="1" key="1">
    <citation type="submission" date="2020-01" db="EMBL/GenBank/DDBJ databases">
        <authorList>
            <person name="Meier V. D."/>
            <person name="Meier V D."/>
        </authorList>
    </citation>
    <scope>NUCLEOTIDE SEQUENCE</scope>
    <source>
        <strain evidence="1">HLG_WM_MAG_07</strain>
    </source>
</reference>
<sequence length="162" mass="18109">MSKCHVLTNEHVIRHNKKPEIRYAGEIYRSSLAAQDDRNDMALLKVDECPFQQYASVAERAPQVGDKLTSTYYSPGFNFSDRMSKTSGAFIGYKKILVKNEFVMDSMLIDDKNPRVGSSGGGVSSEQGLVSVIFGVATKLSKPKTYAVNYRALKRFLDENLI</sequence>
<dbReference type="Pfam" id="PF13365">
    <property type="entry name" value="Trypsin_2"/>
    <property type="match status" value="1"/>
</dbReference>
<dbReference type="InterPro" id="IPR001940">
    <property type="entry name" value="Peptidase_S1C"/>
</dbReference>
<dbReference type="InterPro" id="IPR043504">
    <property type="entry name" value="Peptidase_S1_PA_chymotrypsin"/>
</dbReference>